<organism evidence="2 3">
    <name type="scientific">Eumeta variegata</name>
    <name type="common">Bagworm moth</name>
    <name type="synonym">Eumeta japonica</name>
    <dbReference type="NCBI Taxonomy" id="151549"/>
    <lineage>
        <taxon>Eukaryota</taxon>
        <taxon>Metazoa</taxon>
        <taxon>Ecdysozoa</taxon>
        <taxon>Arthropoda</taxon>
        <taxon>Hexapoda</taxon>
        <taxon>Insecta</taxon>
        <taxon>Pterygota</taxon>
        <taxon>Neoptera</taxon>
        <taxon>Endopterygota</taxon>
        <taxon>Lepidoptera</taxon>
        <taxon>Glossata</taxon>
        <taxon>Ditrysia</taxon>
        <taxon>Tineoidea</taxon>
        <taxon>Psychidae</taxon>
        <taxon>Oiketicinae</taxon>
        <taxon>Eumeta</taxon>
    </lineage>
</organism>
<gene>
    <name evidence="2" type="ORF">EVAR_50600_1</name>
</gene>
<feature type="region of interest" description="Disordered" evidence="1">
    <location>
        <begin position="141"/>
        <end position="183"/>
    </location>
</feature>
<feature type="compositionally biased region" description="Basic and acidic residues" evidence="1">
    <location>
        <begin position="174"/>
        <end position="183"/>
    </location>
</feature>
<evidence type="ECO:0000256" key="1">
    <source>
        <dbReference type="SAM" id="MobiDB-lite"/>
    </source>
</evidence>
<comment type="caution">
    <text evidence="2">The sequence shown here is derived from an EMBL/GenBank/DDBJ whole genome shotgun (WGS) entry which is preliminary data.</text>
</comment>
<accession>A0A4C1Y7T8</accession>
<evidence type="ECO:0000313" key="3">
    <source>
        <dbReference type="Proteomes" id="UP000299102"/>
    </source>
</evidence>
<feature type="region of interest" description="Disordered" evidence="1">
    <location>
        <begin position="36"/>
        <end position="57"/>
    </location>
</feature>
<name>A0A4C1Y7T8_EUMVA</name>
<dbReference type="EMBL" id="BGZK01001112">
    <property type="protein sequence ID" value="GBP71540.1"/>
    <property type="molecule type" value="Genomic_DNA"/>
</dbReference>
<evidence type="ECO:0000313" key="2">
    <source>
        <dbReference type="EMBL" id="GBP71540.1"/>
    </source>
</evidence>
<feature type="compositionally biased region" description="Low complexity" evidence="1">
    <location>
        <begin position="144"/>
        <end position="154"/>
    </location>
</feature>
<proteinExistence type="predicted"/>
<dbReference type="AlphaFoldDB" id="A0A4C1Y7T8"/>
<dbReference type="Proteomes" id="UP000299102">
    <property type="component" value="Unassembled WGS sequence"/>
</dbReference>
<keyword evidence="3" id="KW-1185">Reference proteome</keyword>
<reference evidence="2 3" key="1">
    <citation type="journal article" date="2019" name="Commun. Biol.">
        <title>The bagworm genome reveals a unique fibroin gene that provides high tensile strength.</title>
        <authorList>
            <person name="Kono N."/>
            <person name="Nakamura H."/>
            <person name="Ohtoshi R."/>
            <person name="Tomita M."/>
            <person name="Numata K."/>
            <person name="Arakawa K."/>
        </authorList>
    </citation>
    <scope>NUCLEOTIDE SEQUENCE [LARGE SCALE GENOMIC DNA]</scope>
</reference>
<protein>
    <submittedName>
        <fullName evidence="2">Uncharacterized protein</fullName>
    </submittedName>
</protein>
<sequence length="183" mass="20165">MIRRRRHLCTRAPTRAAAGPNNCLQRVYRAATGALNRPFTTSGDTPAARRPARARARPPVSLVGTGGELHCARRVAYVTLIDATREPVTAQRLDILHGVRATLLRTGRSPPGLGRLLEIFTKYVFDPPSYNCRAAALARSRQTAGGRRSAAVSAGRRRRVRRGEVPSRGVNKSLRLDRRLQRA</sequence>